<proteinExistence type="predicted"/>
<dbReference type="AlphaFoldDB" id="A0A915J3J7"/>
<organism evidence="1 2">
    <name type="scientific">Romanomermis culicivorax</name>
    <name type="common">Nematode worm</name>
    <dbReference type="NCBI Taxonomy" id="13658"/>
    <lineage>
        <taxon>Eukaryota</taxon>
        <taxon>Metazoa</taxon>
        <taxon>Ecdysozoa</taxon>
        <taxon>Nematoda</taxon>
        <taxon>Enoplea</taxon>
        <taxon>Dorylaimia</taxon>
        <taxon>Mermithida</taxon>
        <taxon>Mermithoidea</taxon>
        <taxon>Mermithidae</taxon>
        <taxon>Romanomermis</taxon>
    </lineage>
</organism>
<accession>A0A915J3J7</accession>
<name>A0A915J3J7_ROMCU</name>
<keyword evidence="1" id="KW-1185">Reference proteome</keyword>
<evidence type="ECO:0000313" key="2">
    <source>
        <dbReference type="WBParaSite" id="nRc.2.0.1.t21042-RA"/>
    </source>
</evidence>
<dbReference type="WBParaSite" id="nRc.2.0.1.t21042-RA">
    <property type="protein sequence ID" value="nRc.2.0.1.t21042-RA"/>
    <property type="gene ID" value="nRc.2.0.1.g21042"/>
</dbReference>
<sequence>MPSVTLDPGPKICHAIADAIGDPGPWAKNLPSADGKFLAIGPSLYAILVDGKQNVTLVSKNCLESAFFKTNNGKQ</sequence>
<protein>
    <submittedName>
        <fullName evidence="2">Profilin</fullName>
    </submittedName>
</protein>
<evidence type="ECO:0000313" key="1">
    <source>
        <dbReference type="Proteomes" id="UP000887565"/>
    </source>
</evidence>
<reference evidence="2" key="1">
    <citation type="submission" date="2022-11" db="UniProtKB">
        <authorList>
            <consortium name="WormBaseParasite"/>
        </authorList>
    </citation>
    <scope>IDENTIFICATION</scope>
</reference>
<dbReference type="Proteomes" id="UP000887565">
    <property type="component" value="Unplaced"/>
</dbReference>